<feature type="compositionally biased region" description="Basic and acidic residues" evidence="1">
    <location>
        <begin position="209"/>
        <end position="224"/>
    </location>
</feature>
<feature type="region of interest" description="Disordered" evidence="1">
    <location>
        <begin position="1"/>
        <end position="306"/>
    </location>
</feature>
<reference evidence="2" key="1">
    <citation type="submission" date="2025-08" db="UniProtKB">
        <authorList>
            <consortium name="Ensembl"/>
        </authorList>
    </citation>
    <scope>IDENTIFICATION</scope>
</reference>
<feature type="compositionally biased region" description="Basic and acidic residues" evidence="1">
    <location>
        <begin position="1"/>
        <end position="12"/>
    </location>
</feature>
<dbReference type="Proteomes" id="UP000265000">
    <property type="component" value="Unplaced"/>
</dbReference>
<dbReference type="PANTHER" id="PTHR18949:SF1">
    <property type="entry name" value="LYMPHOCYTE-SPECIFIC PROTEIN 1"/>
    <property type="match status" value="1"/>
</dbReference>
<proteinExistence type="predicted"/>
<feature type="compositionally biased region" description="Basic and acidic residues" evidence="1">
    <location>
        <begin position="97"/>
        <end position="114"/>
    </location>
</feature>
<sequence length="528" mass="58307">MKTTWREERAGTKGEPNMSNRAEKGGKESSSREGLRLRNQDPDQNQDHGPRVTPASMSESIRRRNSSKQLLQNLIRSDEALKPSCSVLEEDEGFSDWSHRLENRNEPEVPDNFRAKKQKSAAASVAGEHKHEDVQEEVKDEHGGRSINAETSSSQTPVRTSYSSSVFLSQDARQHHTAGHPADRTSYLAAGTMKTRNVDHSGGAPRLAVEGEQKMQEGSKKEVKATLQMAPQSSAEEEIQEEEDQSRGDLLIRREPAHRAAEEEDEEEEGHHEMQNKTSEESQRCGEEESSGPVGSPYDYNEGEDSLNCYGPMSPTFKKLLIQFYPDEVSSRVSPDGKCAITERTESLRRSTSNIKKTLPPLPVSKIDKRLEEYTHALEVSSKEGRSGCQVLTDLTSQSEPVASKKSLFEAGEAWNQNATSVTPSKDADGLKVGVADLINQWVKGGDDGSRSCSPSKPAEIRPGGVLNKKNLWESLSDTLSSTRDGKENSTKRYKYVVTGHGKYAKVSGNGYSEDVSCQAAGQFFEDL</sequence>
<feature type="compositionally biased region" description="Basic and acidic residues" evidence="1">
    <location>
        <begin position="127"/>
        <end position="144"/>
    </location>
</feature>
<dbReference type="AlphaFoldDB" id="A0A3Q2QK51"/>
<dbReference type="InterPro" id="IPR006018">
    <property type="entry name" value="Caldesmon_LSP"/>
</dbReference>
<dbReference type="PANTHER" id="PTHR18949">
    <property type="entry name" value="CALDESMON"/>
    <property type="match status" value="1"/>
</dbReference>
<evidence type="ECO:0000313" key="2">
    <source>
        <dbReference type="Ensembl" id="ENSFHEP00000026992.1"/>
    </source>
</evidence>
<name>A0A3Q2QK51_FUNHE</name>
<feature type="compositionally biased region" description="Polar residues" evidence="1">
    <location>
        <begin position="148"/>
        <end position="168"/>
    </location>
</feature>
<dbReference type="GO" id="GO:0003779">
    <property type="term" value="F:actin binding"/>
    <property type="evidence" value="ECO:0007669"/>
    <property type="project" value="InterPro"/>
</dbReference>
<keyword evidence="3" id="KW-1185">Reference proteome</keyword>
<feature type="compositionally biased region" description="Basic and acidic residues" evidence="1">
    <location>
        <begin position="269"/>
        <end position="287"/>
    </location>
</feature>
<dbReference type="GeneTree" id="ENSGT00940000153901"/>
<protein>
    <submittedName>
        <fullName evidence="2">Non-muscle caldesmon-like</fullName>
    </submittedName>
</protein>
<dbReference type="InterPro" id="IPR002211">
    <property type="entry name" value="Lymphspecific"/>
</dbReference>
<organism evidence="2 3">
    <name type="scientific">Fundulus heteroclitus</name>
    <name type="common">Killifish</name>
    <name type="synonym">Mummichog</name>
    <dbReference type="NCBI Taxonomy" id="8078"/>
    <lineage>
        <taxon>Eukaryota</taxon>
        <taxon>Metazoa</taxon>
        <taxon>Chordata</taxon>
        <taxon>Craniata</taxon>
        <taxon>Vertebrata</taxon>
        <taxon>Euteleostomi</taxon>
        <taxon>Actinopterygii</taxon>
        <taxon>Neopterygii</taxon>
        <taxon>Teleostei</taxon>
        <taxon>Neoteleostei</taxon>
        <taxon>Acanthomorphata</taxon>
        <taxon>Ovalentaria</taxon>
        <taxon>Atherinomorphae</taxon>
        <taxon>Cyprinodontiformes</taxon>
        <taxon>Fundulidae</taxon>
        <taxon>Fundulus</taxon>
    </lineage>
</organism>
<feature type="compositionally biased region" description="Acidic residues" evidence="1">
    <location>
        <begin position="235"/>
        <end position="244"/>
    </location>
</feature>
<accession>A0A3Q2QK51</accession>
<dbReference type="Ensembl" id="ENSFHET00000001311.1">
    <property type="protein sequence ID" value="ENSFHEP00000026992.1"/>
    <property type="gene ID" value="ENSFHEG00000010171.1"/>
</dbReference>
<feature type="compositionally biased region" description="Basic and acidic residues" evidence="1">
    <location>
        <begin position="245"/>
        <end position="261"/>
    </location>
</feature>
<reference evidence="2" key="2">
    <citation type="submission" date="2025-09" db="UniProtKB">
        <authorList>
            <consortium name="Ensembl"/>
        </authorList>
    </citation>
    <scope>IDENTIFICATION</scope>
</reference>
<feature type="compositionally biased region" description="Basic and acidic residues" evidence="1">
    <location>
        <begin position="21"/>
        <end position="50"/>
    </location>
</feature>
<dbReference type="GO" id="GO:0007165">
    <property type="term" value="P:signal transduction"/>
    <property type="evidence" value="ECO:0007669"/>
    <property type="project" value="InterPro"/>
</dbReference>
<dbReference type="PRINTS" id="PR01083">
    <property type="entry name" value="LYMPHSPCIFIC"/>
</dbReference>
<evidence type="ECO:0000313" key="3">
    <source>
        <dbReference type="Proteomes" id="UP000265000"/>
    </source>
</evidence>
<dbReference type="Pfam" id="PF02029">
    <property type="entry name" value="Caldesmon"/>
    <property type="match status" value="1"/>
</dbReference>
<evidence type="ECO:0000256" key="1">
    <source>
        <dbReference type="SAM" id="MobiDB-lite"/>
    </source>
</evidence>